<keyword evidence="3" id="KW-1185">Reference proteome</keyword>
<protein>
    <submittedName>
        <fullName evidence="2">Uncharacterized protein</fullName>
    </submittedName>
</protein>
<name>A0A2Z7BPX1_9LAMI</name>
<dbReference type="AlphaFoldDB" id="A0A2Z7BPX1"/>
<organism evidence="2 3">
    <name type="scientific">Dorcoceras hygrometricum</name>
    <dbReference type="NCBI Taxonomy" id="472368"/>
    <lineage>
        <taxon>Eukaryota</taxon>
        <taxon>Viridiplantae</taxon>
        <taxon>Streptophyta</taxon>
        <taxon>Embryophyta</taxon>
        <taxon>Tracheophyta</taxon>
        <taxon>Spermatophyta</taxon>
        <taxon>Magnoliopsida</taxon>
        <taxon>eudicotyledons</taxon>
        <taxon>Gunneridae</taxon>
        <taxon>Pentapetalae</taxon>
        <taxon>asterids</taxon>
        <taxon>lamiids</taxon>
        <taxon>Lamiales</taxon>
        <taxon>Gesneriaceae</taxon>
        <taxon>Didymocarpoideae</taxon>
        <taxon>Trichosporeae</taxon>
        <taxon>Loxocarpinae</taxon>
        <taxon>Dorcoceras</taxon>
    </lineage>
</organism>
<dbReference type="InterPro" id="IPR021109">
    <property type="entry name" value="Peptidase_aspartic_dom_sf"/>
</dbReference>
<feature type="compositionally biased region" description="Basic and acidic residues" evidence="1">
    <location>
        <begin position="1"/>
        <end position="10"/>
    </location>
</feature>
<reference evidence="2 3" key="1">
    <citation type="journal article" date="2015" name="Proc. Natl. Acad. Sci. U.S.A.">
        <title>The resurrection genome of Boea hygrometrica: A blueprint for survival of dehydration.</title>
        <authorList>
            <person name="Xiao L."/>
            <person name="Yang G."/>
            <person name="Zhang L."/>
            <person name="Yang X."/>
            <person name="Zhao S."/>
            <person name="Ji Z."/>
            <person name="Zhou Q."/>
            <person name="Hu M."/>
            <person name="Wang Y."/>
            <person name="Chen M."/>
            <person name="Xu Y."/>
            <person name="Jin H."/>
            <person name="Xiao X."/>
            <person name="Hu G."/>
            <person name="Bao F."/>
            <person name="Hu Y."/>
            <person name="Wan P."/>
            <person name="Li L."/>
            <person name="Deng X."/>
            <person name="Kuang T."/>
            <person name="Xiang C."/>
            <person name="Zhu J.K."/>
            <person name="Oliver M.J."/>
            <person name="He Y."/>
        </authorList>
    </citation>
    <scope>NUCLEOTIDE SEQUENCE [LARGE SCALE GENOMIC DNA]</scope>
    <source>
        <strain evidence="3">cv. XS01</strain>
    </source>
</reference>
<evidence type="ECO:0000313" key="3">
    <source>
        <dbReference type="Proteomes" id="UP000250235"/>
    </source>
</evidence>
<feature type="region of interest" description="Disordered" evidence="1">
    <location>
        <begin position="42"/>
        <end position="62"/>
    </location>
</feature>
<evidence type="ECO:0000313" key="2">
    <source>
        <dbReference type="EMBL" id="KZV36672.1"/>
    </source>
</evidence>
<sequence length="178" mass="19471">MPPRRNREQQQDNNLPPPPPPQLKPYERASLSMLVGITRILERQSERSGKSHEEDVAERFHKQGPKEFAGTLDSLVADLDLSEIHVLGVTTLALLDSGATHSFILSVFTQRMGITPESLVMALAVTVPSGEELTTTSVVQGLTMMFQDHAVQADLVVLPMSGFDLILDGLVDVVRSSD</sequence>
<dbReference type="Pfam" id="PF08284">
    <property type="entry name" value="RVP_2"/>
    <property type="match status" value="1"/>
</dbReference>
<dbReference type="EMBL" id="KV003291">
    <property type="protein sequence ID" value="KZV36672.1"/>
    <property type="molecule type" value="Genomic_DNA"/>
</dbReference>
<gene>
    <name evidence="2" type="ORF">F511_40129</name>
</gene>
<feature type="region of interest" description="Disordered" evidence="1">
    <location>
        <begin position="1"/>
        <end position="26"/>
    </location>
</feature>
<dbReference type="Proteomes" id="UP000250235">
    <property type="component" value="Unassembled WGS sequence"/>
</dbReference>
<dbReference type="OrthoDB" id="1751327at2759"/>
<accession>A0A2Z7BPX1</accession>
<proteinExistence type="predicted"/>
<dbReference type="CDD" id="cd00303">
    <property type="entry name" value="retropepsin_like"/>
    <property type="match status" value="1"/>
</dbReference>
<evidence type="ECO:0000256" key="1">
    <source>
        <dbReference type="SAM" id="MobiDB-lite"/>
    </source>
</evidence>
<dbReference type="Gene3D" id="2.40.70.10">
    <property type="entry name" value="Acid Proteases"/>
    <property type="match status" value="1"/>
</dbReference>